<reference evidence="5 6" key="1">
    <citation type="submission" date="2006-06" db="EMBL/GenBank/DDBJ databases">
        <authorList>
            <person name="Moran M.A."/>
            <person name="Ferriera S."/>
            <person name="Johnson J."/>
            <person name="Kravitz S."/>
            <person name="Beeson K."/>
            <person name="Sutton G."/>
            <person name="Rogers Y.-H."/>
            <person name="Friedman R."/>
            <person name="Frazier M."/>
            <person name="Venter J.C."/>
        </authorList>
    </citation>
    <scope>NUCLEOTIDE SEQUENCE [LARGE SCALE GENOMIC DNA]</scope>
    <source>
        <strain evidence="5 6">E-37</strain>
    </source>
</reference>
<dbReference type="Pfam" id="PF03450">
    <property type="entry name" value="CO_deh_flav_C"/>
    <property type="match status" value="1"/>
</dbReference>
<dbReference type="GO" id="GO:0016491">
    <property type="term" value="F:oxidoreductase activity"/>
    <property type="evidence" value="ECO:0007669"/>
    <property type="project" value="UniProtKB-KW"/>
</dbReference>
<dbReference type="InterPro" id="IPR002346">
    <property type="entry name" value="Mopterin_DH_FAD-bd"/>
</dbReference>
<dbReference type="Pfam" id="PF00941">
    <property type="entry name" value="FAD_binding_5"/>
    <property type="match status" value="1"/>
</dbReference>
<dbReference type="InterPro" id="IPR016169">
    <property type="entry name" value="FAD-bd_PCMH_sub2"/>
</dbReference>
<dbReference type="InterPro" id="IPR036683">
    <property type="entry name" value="CO_DH_flav_C_dom_sf"/>
</dbReference>
<dbReference type="InterPro" id="IPR016167">
    <property type="entry name" value="FAD-bd_PCMH_sub1"/>
</dbReference>
<gene>
    <name evidence="5" type="ORF">SSE37_02785</name>
</gene>
<dbReference type="PANTHER" id="PTHR42659">
    <property type="entry name" value="XANTHINE DEHYDROGENASE SUBUNIT C-RELATED"/>
    <property type="match status" value="1"/>
</dbReference>
<dbReference type="GO" id="GO:0071949">
    <property type="term" value="F:FAD binding"/>
    <property type="evidence" value="ECO:0007669"/>
    <property type="project" value="InterPro"/>
</dbReference>
<evidence type="ECO:0000313" key="5">
    <source>
        <dbReference type="EMBL" id="EBA06778.1"/>
    </source>
</evidence>
<name>A3K806_SAGS3</name>
<dbReference type="AlphaFoldDB" id="A3K806"/>
<dbReference type="RefSeq" id="WP_005862010.1">
    <property type="nucleotide sequence ID" value="NZ_AAYA01000013.1"/>
</dbReference>
<evidence type="ECO:0000313" key="6">
    <source>
        <dbReference type="Proteomes" id="UP000005713"/>
    </source>
</evidence>
<dbReference type="eggNOG" id="COG1319">
    <property type="taxonomic scope" value="Bacteria"/>
</dbReference>
<evidence type="ECO:0000256" key="2">
    <source>
        <dbReference type="ARBA" id="ARBA00022827"/>
    </source>
</evidence>
<dbReference type="Gene3D" id="3.30.390.50">
    <property type="entry name" value="CO dehydrogenase flavoprotein, C-terminal domain"/>
    <property type="match status" value="1"/>
</dbReference>
<feature type="domain" description="FAD-binding PCMH-type" evidence="4">
    <location>
        <begin position="1"/>
        <end position="168"/>
    </location>
</feature>
<dbReference type="PROSITE" id="PS51387">
    <property type="entry name" value="FAD_PCMH"/>
    <property type="match status" value="1"/>
</dbReference>
<sequence length="278" mass="28557">MTLHRPETLDAALALLAEGGGVILAGGTDVYPGLRDAPPPARMIDVSAVAGMRGITRVGEGWRIGAATTWTDVVRADLPALFDGLKLAAREVGSVQIQNTGTVAGNLCNASPAADGVPALMALDAEVELTGPGGVRRVPLSAFIQGVRKVDLAADELMLAIHVPDAPGRGAFRKLGARRYLVISIAMVGAVVHAEDGRIVNARIAVGSCSPVARRLVDLEAALAGAASGDVGGIVADVSLEALTPIDDVRASAAFRKDAVRTLVQRTLVDAVERTDVA</sequence>
<dbReference type="InterPro" id="IPR005107">
    <property type="entry name" value="CO_DH_flav_C"/>
</dbReference>
<dbReference type="OrthoDB" id="9814706at2"/>
<keyword evidence="3" id="KW-0560">Oxidoreductase</keyword>
<evidence type="ECO:0000259" key="4">
    <source>
        <dbReference type="PROSITE" id="PS51387"/>
    </source>
</evidence>
<dbReference type="PANTHER" id="PTHR42659:SF2">
    <property type="entry name" value="XANTHINE DEHYDROGENASE SUBUNIT C-RELATED"/>
    <property type="match status" value="1"/>
</dbReference>
<accession>A3K806</accession>
<keyword evidence="2" id="KW-0274">FAD</keyword>
<dbReference type="SUPFAM" id="SSF56176">
    <property type="entry name" value="FAD-binding/transporter-associated domain-like"/>
    <property type="match status" value="1"/>
</dbReference>
<dbReference type="EMBL" id="AAYA01000013">
    <property type="protein sequence ID" value="EBA06778.1"/>
    <property type="molecule type" value="Genomic_DNA"/>
</dbReference>
<comment type="caution">
    <text evidence="5">The sequence shown here is derived from an EMBL/GenBank/DDBJ whole genome shotgun (WGS) entry which is preliminary data.</text>
</comment>
<evidence type="ECO:0000256" key="1">
    <source>
        <dbReference type="ARBA" id="ARBA00022630"/>
    </source>
</evidence>
<dbReference type="SUPFAM" id="SSF55447">
    <property type="entry name" value="CO dehydrogenase flavoprotein C-terminal domain-like"/>
    <property type="match status" value="1"/>
</dbReference>
<keyword evidence="1" id="KW-0285">Flavoprotein</keyword>
<dbReference type="Gene3D" id="3.30.465.10">
    <property type="match status" value="1"/>
</dbReference>
<keyword evidence="6" id="KW-1185">Reference proteome</keyword>
<dbReference type="Proteomes" id="UP000005713">
    <property type="component" value="Unassembled WGS sequence"/>
</dbReference>
<dbReference type="InterPro" id="IPR036318">
    <property type="entry name" value="FAD-bd_PCMH-like_sf"/>
</dbReference>
<dbReference type="Gene3D" id="3.30.43.10">
    <property type="entry name" value="Uridine Diphospho-n-acetylenolpyruvylglucosamine Reductase, domain 2"/>
    <property type="match status" value="1"/>
</dbReference>
<dbReference type="InterPro" id="IPR016166">
    <property type="entry name" value="FAD-bd_PCMH"/>
</dbReference>
<organism evidence="5 6">
    <name type="scientific">Sagittula stellata (strain ATCC 700073 / DSM 11524 / E-37)</name>
    <dbReference type="NCBI Taxonomy" id="388399"/>
    <lineage>
        <taxon>Bacteria</taxon>
        <taxon>Pseudomonadati</taxon>
        <taxon>Pseudomonadota</taxon>
        <taxon>Alphaproteobacteria</taxon>
        <taxon>Rhodobacterales</taxon>
        <taxon>Roseobacteraceae</taxon>
        <taxon>Sagittula</taxon>
    </lineage>
</organism>
<protein>
    <submittedName>
        <fullName evidence="5">Xanthine dehydrogenase family protein, medium subunit</fullName>
    </submittedName>
</protein>
<dbReference type="InterPro" id="IPR051312">
    <property type="entry name" value="Diverse_Substr_Oxidored"/>
</dbReference>
<dbReference type="SMART" id="SM01092">
    <property type="entry name" value="CO_deh_flav_C"/>
    <property type="match status" value="1"/>
</dbReference>
<proteinExistence type="predicted"/>
<evidence type="ECO:0000256" key="3">
    <source>
        <dbReference type="ARBA" id="ARBA00023002"/>
    </source>
</evidence>